<keyword evidence="16" id="KW-1185">Reference proteome</keyword>
<reference evidence="15" key="2">
    <citation type="submission" date="2020-05" db="EMBL/GenBank/DDBJ databases">
        <authorList>
            <person name="Kim H.-S."/>
            <person name="Proctor R.H."/>
            <person name="Brown D.W."/>
        </authorList>
    </citation>
    <scope>NUCLEOTIDE SEQUENCE</scope>
    <source>
        <strain evidence="15">NRRL 20472</strain>
    </source>
</reference>
<dbReference type="InterPro" id="IPR049892">
    <property type="entry name" value="AA9"/>
</dbReference>
<feature type="region of interest" description="Disordered" evidence="12">
    <location>
        <begin position="296"/>
        <end position="352"/>
    </location>
</feature>
<evidence type="ECO:0000313" key="15">
    <source>
        <dbReference type="EMBL" id="KAF4968908.1"/>
    </source>
</evidence>
<keyword evidence="4 13" id="KW-0732">Signal</keyword>
<accession>A0A8H4U347</accession>
<evidence type="ECO:0000256" key="4">
    <source>
        <dbReference type="ARBA" id="ARBA00022729"/>
    </source>
</evidence>
<feature type="compositionally biased region" description="Low complexity" evidence="12">
    <location>
        <begin position="271"/>
        <end position="280"/>
    </location>
</feature>
<feature type="compositionally biased region" description="Low complexity" evidence="12">
    <location>
        <begin position="296"/>
        <end position="318"/>
    </location>
</feature>
<evidence type="ECO:0000259" key="14">
    <source>
        <dbReference type="Pfam" id="PF03443"/>
    </source>
</evidence>
<evidence type="ECO:0000256" key="5">
    <source>
        <dbReference type="ARBA" id="ARBA00023001"/>
    </source>
</evidence>
<feature type="chain" id="PRO_5034441308" description="lytic cellulose monooxygenase (C4-dehydrogenating)" evidence="13">
    <location>
        <begin position="20"/>
        <end position="379"/>
    </location>
</feature>
<evidence type="ECO:0000256" key="1">
    <source>
        <dbReference type="ARBA" id="ARBA00001973"/>
    </source>
</evidence>
<feature type="signal peptide" evidence="13">
    <location>
        <begin position="1"/>
        <end position="19"/>
    </location>
</feature>
<dbReference type="EMBL" id="JABEXW010000180">
    <property type="protein sequence ID" value="KAF4968908.1"/>
    <property type="molecule type" value="Genomic_DNA"/>
</dbReference>
<dbReference type="OrthoDB" id="4849160at2759"/>
<dbReference type="CDD" id="cd21175">
    <property type="entry name" value="LPMO_AA9"/>
    <property type="match status" value="1"/>
</dbReference>
<evidence type="ECO:0000256" key="11">
    <source>
        <dbReference type="ARBA" id="ARBA00047174"/>
    </source>
</evidence>
<dbReference type="GO" id="GO:0005576">
    <property type="term" value="C:extracellular region"/>
    <property type="evidence" value="ECO:0007669"/>
    <property type="project" value="UniProtKB-SubCell"/>
</dbReference>
<organism evidence="15 16">
    <name type="scientific">Fusarium sarcochroum</name>
    <dbReference type="NCBI Taxonomy" id="1208366"/>
    <lineage>
        <taxon>Eukaryota</taxon>
        <taxon>Fungi</taxon>
        <taxon>Dikarya</taxon>
        <taxon>Ascomycota</taxon>
        <taxon>Pezizomycotina</taxon>
        <taxon>Sordariomycetes</taxon>
        <taxon>Hypocreomycetidae</taxon>
        <taxon>Hypocreales</taxon>
        <taxon>Nectriaceae</taxon>
        <taxon>Fusarium</taxon>
        <taxon>Fusarium lateritium species complex</taxon>
    </lineage>
</organism>
<dbReference type="GO" id="GO:0030245">
    <property type="term" value="P:cellulose catabolic process"/>
    <property type="evidence" value="ECO:0007669"/>
    <property type="project" value="UniProtKB-KW"/>
</dbReference>
<dbReference type="InterPro" id="IPR005103">
    <property type="entry name" value="AA9_LPMO"/>
</dbReference>
<evidence type="ECO:0000256" key="10">
    <source>
        <dbReference type="ARBA" id="ARBA00045077"/>
    </source>
</evidence>
<gene>
    <name evidence="15" type="ORF">FSARC_3755</name>
</gene>
<comment type="subcellular location">
    <subcellularLocation>
        <location evidence="2">Secreted</location>
    </subcellularLocation>
</comment>
<reference evidence="15" key="1">
    <citation type="journal article" date="2020" name="BMC Genomics">
        <title>Correction to: Identification and distribution of gene clusters required for synthesis of sphingolipid metabolism inhibitors in diverse species of the filamentous fungus Fusarium.</title>
        <authorList>
            <person name="Kim H.S."/>
            <person name="Lohmar J.M."/>
            <person name="Busman M."/>
            <person name="Brown D.W."/>
            <person name="Naumann T.A."/>
            <person name="Divon H.H."/>
            <person name="Lysoe E."/>
            <person name="Uhlig S."/>
            <person name="Proctor R.H."/>
        </authorList>
    </citation>
    <scope>NUCLEOTIDE SEQUENCE</scope>
    <source>
        <strain evidence="15">NRRL 20472</strain>
    </source>
</reference>
<proteinExistence type="inferred from homology"/>
<evidence type="ECO:0000256" key="2">
    <source>
        <dbReference type="ARBA" id="ARBA00004613"/>
    </source>
</evidence>
<evidence type="ECO:0000256" key="8">
    <source>
        <dbReference type="ARBA" id="ARBA00023326"/>
    </source>
</evidence>
<keyword evidence="8" id="KW-0624">Polysaccharide degradation</keyword>
<feature type="domain" description="Auxiliary Activity family 9 catalytic" evidence="14">
    <location>
        <begin position="20"/>
        <end position="232"/>
    </location>
</feature>
<comment type="catalytic activity">
    <reaction evidence="10">
        <text>[(1-&gt;4)-beta-D-glucosyl]n+m + reduced acceptor + O2 = 4-dehydro-beta-D-glucosyl-[(1-&gt;4)-beta-D-glucosyl]n-1 + [(1-&gt;4)-beta-D-glucosyl]m + acceptor + H2O.</text>
        <dbReference type="EC" id="1.14.99.56"/>
    </reaction>
</comment>
<evidence type="ECO:0000256" key="6">
    <source>
        <dbReference type="ARBA" id="ARBA00023157"/>
    </source>
</evidence>
<sequence length="379" mass="38558">MSFKIAATLAGAFASVAMAHGTVTGIKVDGKYQAGYSLDSYYAKQNGGTVPDIAAWSAENLDNGFVAPSAYNTVDIACHKKAAPGTSSVSVKAGGKVDFQWSAWPESHIGPVLTYVAKCSGKCTEADPATLKWVKIDAAGLDGTWAAADLIKNNNTWTTTVPETLAAGSYVFRHEIIALHGAGSEDGAQNYPQCFNIDITGGGSDNPEGVLATKLYTSTEKGILFDPYKGATTYTIPGPALYGSGSDSGSGSGASPVVPTVPDAPSNGTISTPTPVAPAPTSLVTSVVATPTAAEANEVPTEAAPEAPAATQPTTGGDASDEGSDEGSSGSDEGSSDEGNTGSGSGSGSLPETFTLDTFIEWLRSNAGSKKARRHARQF</sequence>
<name>A0A8H4U347_9HYPO</name>
<dbReference type="Gene3D" id="2.70.50.70">
    <property type="match status" value="1"/>
</dbReference>
<keyword evidence="6" id="KW-1015">Disulfide bond</keyword>
<evidence type="ECO:0000256" key="12">
    <source>
        <dbReference type="SAM" id="MobiDB-lite"/>
    </source>
</evidence>
<dbReference type="Proteomes" id="UP000622797">
    <property type="component" value="Unassembled WGS sequence"/>
</dbReference>
<protein>
    <recommendedName>
        <fullName evidence="11">lytic cellulose monooxygenase (C4-dehydrogenating)</fullName>
        <ecNumber evidence="11">1.14.99.56</ecNumber>
    </recommendedName>
</protein>
<feature type="compositionally biased region" description="Low complexity" evidence="12">
    <location>
        <begin position="326"/>
        <end position="340"/>
    </location>
</feature>
<keyword evidence="7" id="KW-0119">Carbohydrate metabolism</keyword>
<keyword evidence="5" id="KW-0136">Cellulose degradation</keyword>
<feature type="region of interest" description="Disordered" evidence="12">
    <location>
        <begin position="245"/>
        <end position="280"/>
    </location>
</feature>
<dbReference type="Pfam" id="PF03443">
    <property type="entry name" value="AA9"/>
    <property type="match status" value="1"/>
</dbReference>
<keyword evidence="3" id="KW-0964">Secreted</keyword>
<evidence type="ECO:0000256" key="7">
    <source>
        <dbReference type="ARBA" id="ARBA00023277"/>
    </source>
</evidence>
<dbReference type="PANTHER" id="PTHR33353:SF34">
    <property type="entry name" value="ENDO-BETA-1,4-GLUCANASE D"/>
    <property type="match status" value="1"/>
</dbReference>
<comment type="cofactor">
    <cofactor evidence="1">
        <name>Cu(2+)</name>
        <dbReference type="ChEBI" id="CHEBI:29036"/>
    </cofactor>
</comment>
<dbReference type="AlphaFoldDB" id="A0A8H4U347"/>
<comment type="similarity">
    <text evidence="9">Belongs to the polysaccharide monooxygenase AA9 family.</text>
</comment>
<evidence type="ECO:0000256" key="13">
    <source>
        <dbReference type="SAM" id="SignalP"/>
    </source>
</evidence>
<evidence type="ECO:0000256" key="9">
    <source>
        <dbReference type="ARBA" id="ARBA00044502"/>
    </source>
</evidence>
<dbReference type="PANTHER" id="PTHR33353">
    <property type="entry name" value="PUTATIVE (AFU_ORTHOLOGUE AFUA_1G12560)-RELATED"/>
    <property type="match status" value="1"/>
</dbReference>
<dbReference type="EC" id="1.14.99.56" evidence="11"/>
<evidence type="ECO:0000313" key="16">
    <source>
        <dbReference type="Proteomes" id="UP000622797"/>
    </source>
</evidence>
<comment type="caution">
    <text evidence="15">The sequence shown here is derived from an EMBL/GenBank/DDBJ whole genome shotgun (WGS) entry which is preliminary data.</text>
</comment>
<evidence type="ECO:0000256" key="3">
    <source>
        <dbReference type="ARBA" id="ARBA00022525"/>
    </source>
</evidence>